<keyword evidence="15" id="KW-1185">Reference proteome</keyword>
<proteinExistence type="inferred from homology"/>
<dbReference type="GO" id="GO:0005524">
    <property type="term" value="F:ATP binding"/>
    <property type="evidence" value="ECO:0007669"/>
    <property type="project" value="UniProtKB-UniRule"/>
</dbReference>
<name>A0A5R8KFQ1_9BACT</name>
<dbReference type="SUPFAM" id="SSF52540">
    <property type="entry name" value="P-loop containing nucleoside triphosphate hydrolases"/>
    <property type="match status" value="2"/>
</dbReference>
<reference evidence="14 15" key="1">
    <citation type="submission" date="2019-05" db="EMBL/GenBank/DDBJ databases">
        <title>Verrucobacter flavum gen. nov., sp. nov. a new member of the family Verrucomicrobiaceae.</title>
        <authorList>
            <person name="Szuroczki S."/>
            <person name="Abbaszade G."/>
            <person name="Szabo A."/>
            <person name="Felfoldi T."/>
            <person name="Schumann P."/>
            <person name="Boka K."/>
            <person name="Keki Z."/>
            <person name="Toumi M."/>
            <person name="Toth E."/>
        </authorList>
    </citation>
    <scope>NUCLEOTIDE SEQUENCE [LARGE SCALE GENOMIC DNA]</scope>
    <source>
        <strain evidence="14 15">MG-N-17</strain>
    </source>
</reference>
<evidence type="ECO:0000256" key="2">
    <source>
        <dbReference type="ARBA" id="ARBA00003213"/>
    </source>
</evidence>
<evidence type="ECO:0000256" key="3">
    <source>
        <dbReference type="ARBA" id="ARBA00005842"/>
    </source>
</evidence>
<dbReference type="HAMAP" id="MF_00185">
    <property type="entry name" value="IPP_trans"/>
    <property type="match status" value="1"/>
</dbReference>
<evidence type="ECO:0000256" key="10">
    <source>
        <dbReference type="HAMAP-Rule" id="MF_00185"/>
    </source>
</evidence>
<evidence type="ECO:0000256" key="11">
    <source>
        <dbReference type="RuleBase" id="RU003783"/>
    </source>
</evidence>
<evidence type="ECO:0000313" key="14">
    <source>
        <dbReference type="EMBL" id="TLD71142.1"/>
    </source>
</evidence>
<protein>
    <recommendedName>
        <fullName evidence="10">tRNA dimethylallyltransferase</fullName>
        <ecNumber evidence="10">2.5.1.75</ecNumber>
    </recommendedName>
    <alternativeName>
        <fullName evidence="10">Dimethylallyl diphosphate:tRNA dimethylallyltransferase</fullName>
        <shortName evidence="10">DMAPP:tRNA dimethylallyltransferase</shortName>
        <shortName evidence="10">DMATase</shortName>
    </alternativeName>
    <alternativeName>
        <fullName evidence="10">Isopentenyl-diphosphate:tRNA isopentenyltransferase</fullName>
        <shortName evidence="10">IPP transferase</shortName>
        <shortName evidence="10">IPPT</shortName>
        <shortName evidence="10">IPTase</shortName>
    </alternativeName>
</protein>
<keyword evidence="4 10" id="KW-0808">Transferase</keyword>
<comment type="similarity">
    <text evidence="3 10 13">Belongs to the IPP transferase family.</text>
</comment>
<keyword evidence="5 10" id="KW-0819">tRNA processing</keyword>
<evidence type="ECO:0000256" key="1">
    <source>
        <dbReference type="ARBA" id="ARBA00001946"/>
    </source>
</evidence>
<dbReference type="Gene3D" id="1.10.20.140">
    <property type="match status" value="1"/>
</dbReference>
<evidence type="ECO:0000256" key="5">
    <source>
        <dbReference type="ARBA" id="ARBA00022694"/>
    </source>
</evidence>
<evidence type="ECO:0000313" key="15">
    <source>
        <dbReference type="Proteomes" id="UP000306196"/>
    </source>
</evidence>
<keyword evidence="6 10" id="KW-0547">Nucleotide-binding</keyword>
<feature type="site" description="Interaction with substrate tRNA" evidence="10">
    <location>
        <position position="128"/>
    </location>
</feature>
<evidence type="ECO:0000256" key="9">
    <source>
        <dbReference type="ARBA" id="ARBA00049563"/>
    </source>
</evidence>
<comment type="cofactor">
    <cofactor evidence="1 10">
        <name>Mg(2+)</name>
        <dbReference type="ChEBI" id="CHEBI:18420"/>
    </cofactor>
</comment>
<dbReference type="EMBL" id="VAUV01000006">
    <property type="protein sequence ID" value="TLD71142.1"/>
    <property type="molecule type" value="Genomic_DNA"/>
</dbReference>
<evidence type="ECO:0000256" key="13">
    <source>
        <dbReference type="RuleBase" id="RU003785"/>
    </source>
</evidence>
<comment type="subunit">
    <text evidence="10">Monomer.</text>
</comment>
<dbReference type="PANTHER" id="PTHR11088:SF60">
    <property type="entry name" value="TRNA DIMETHYLALLYLTRANSFERASE"/>
    <property type="match status" value="1"/>
</dbReference>
<organism evidence="14 15">
    <name type="scientific">Phragmitibacter flavus</name>
    <dbReference type="NCBI Taxonomy" id="2576071"/>
    <lineage>
        <taxon>Bacteria</taxon>
        <taxon>Pseudomonadati</taxon>
        <taxon>Verrucomicrobiota</taxon>
        <taxon>Verrucomicrobiia</taxon>
        <taxon>Verrucomicrobiales</taxon>
        <taxon>Verrucomicrobiaceae</taxon>
        <taxon>Phragmitibacter</taxon>
    </lineage>
</organism>
<dbReference type="Pfam" id="PF01715">
    <property type="entry name" value="IPPT"/>
    <property type="match status" value="1"/>
</dbReference>
<comment type="catalytic activity">
    <reaction evidence="9 10 11">
        <text>adenosine(37) in tRNA + dimethylallyl diphosphate = N(6)-dimethylallyladenosine(37) in tRNA + diphosphate</text>
        <dbReference type="Rhea" id="RHEA:26482"/>
        <dbReference type="Rhea" id="RHEA-COMP:10162"/>
        <dbReference type="Rhea" id="RHEA-COMP:10375"/>
        <dbReference type="ChEBI" id="CHEBI:33019"/>
        <dbReference type="ChEBI" id="CHEBI:57623"/>
        <dbReference type="ChEBI" id="CHEBI:74411"/>
        <dbReference type="ChEBI" id="CHEBI:74415"/>
        <dbReference type="EC" id="2.5.1.75"/>
    </reaction>
</comment>
<accession>A0A5R8KFQ1</accession>
<keyword evidence="8 10" id="KW-0460">Magnesium</keyword>
<dbReference type="InterPro" id="IPR027417">
    <property type="entry name" value="P-loop_NTPase"/>
</dbReference>
<feature type="binding site" evidence="10">
    <location>
        <begin position="16"/>
        <end position="23"/>
    </location>
    <ligand>
        <name>ATP</name>
        <dbReference type="ChEBI" id="CHEBI:30616"/>
    </ligand>
</feature>
<evidence type="ECO:0000256" key="12">
    <source>
        <dbReference type="RuleBase" id="RU003784"/>
    </source>
</evidence>
<feature type="site" description="Interaction with substrate tRNA" evidence="10">
    <location>
        <position position="107"/>
    </location>
</feature>
<keyword evidence="7 10" id="KW-0067">ATP-binding</keyword>
<dbReference type="EC" id="2.5.1.75" evidence="10"/>
<evidence type="ECO:0000256" key="6">
    <source>
        <dbReference type="ARBA" id="ARBA00022741"/>
    </source>
</evidence>
<evidence type="ECO:0000256" key="4">
    <source>
        <dbReference type="ARBA" id="ARBA00022679"/>
    </source>
</evidence>
<evidence type="ECO:0000256" key="7">
    <source>
        <dbReference type="ARBA" id="ARBA00022840"/>
    </source>
</evidence>
<dbReference type="GO" id="GO:0052381">
    <property type="term" value="F:tRNA dimethylallyltransferase activity"/>
    <property type="evidence" value="ECO:0007669"/>
    <property type="project" value="UniProtKB-UniRule"/>
</dbReference>
<comment type="caution">
    <text evidence="14">The sequence shown here is derived from an EMBL/GenBank/DDBJ whole genome shotgun (WGS) entry which is preliminary data.</text>
</comment>
<feature type="binding site" evidence="10">
    <location>
        <begin position="18"/>
        <end position="23"/>
    </location>
    <ligand>
        <name>substrate</name>
    </ligand>
</feature>
<dbReference type="OrthoDB" id="9776390at2"/>
<dbReference type="Gene3D" id="3.40.50.300">
    <property type="entry name" value="P-loop containing nucleotide triphosphate hydrolases"/>
    <property type="match status" value="1"/>
</dbReference>
<evidence type="ECO:0000256" key="8">
    <source>
        <dbReference type="ARBA" id="ARBA00022842"/>
    </source>
</evidence>
<gene>
    <name evidence="10 14" type="primary">miaA</name>
    <name evidence="14" type="ORF">FEM03_09540</name>
</gene>
<dbReference type="InterPro" id="IPR039657">
    <property type="entry name" value="Dimethylallyltransferase"/>
</dbReference>
<dbReference type="GO" id="GO:0006400">
    <property type="term" value="P:tRNA modification"/>
    <property type="evidence" value="ECO:0007669"/>
    <property type="project" value="TreeGrafter"/>
</dbReference>
<dbReference type="NCBIfam" id="TIGR00174">
    <property type="entry name" value="miaA"/>
    <property type="match status" value="1"/>
</dbReference>
<comment type="caution">
    <text evidence="10">Lacks conserved residue(s) required for the propagation of feature annotation.</text>
</comment>
<dbReference type="AlphaFoldDB" id="A0A5R8KFQ1"/>
<sequence length="306" mass="33521">MLQPLAFPLSPIYLVGPTASGKSALAIALANHLDGEIVNADAFQLYQGMPICTAQPSASDFAQAPHHLYAVLPAEQTCDAARYADLARPIIQQIQDRGRTPLIVGGSGLYLKALTHGLSDLPSDPTLRETLAAFTTEERVAQLLALDPQSAETVNLRNDRYVSRALEICLLTGQPQSQLRQAWKIQSAPTFTGLILQWPRPGLNDRILQRTRAMISAGLLEEISALPSLSTTAARAIGIREVQSHLRGELTLDETITAIEIATRQYARRQEKWFRRESGFIPLPVDHTHTPDQILQTALAALKLKS</sequence>
<dbReference type="InterPro" id="IPR018022">
    <property type="entry name" value="IPT"/>
</dbReference>
<dbReference type="Proteomes" id="UP000306196">
    <property type="component" value="Unassembled WGS sequence"/>
</dbReference>
<dbReference type="PANTHER" id="PTHR11088">
    <property type="entry name" value="TRNA DIMETHYLALLYLTRANSFERASE"/>
    <property type="match status" value="1"/>
</dbReference>
<comment type="function">
    <text evidence="2 10 12">Catalyzes the transfer of a dimethylallyl group onto the adenine at position 37 in tRNAs that read codons beginning with uridine, leading to the formation of N6-(dimethylallyl)adenosine (i(6)A).</text>
</comment>